<evidence type="ECO:0000256" key="1">
    <source>
        <dbReference type="SAM" id="MobiDB-lite"/>
    </source>
</evidence>
<dbReference type="EMBL" id="OX465085">
    <property type="protein sequence ID" value="CAI9303163.1"/>
    <property type="molecule type" value="Genomic_DNA"/>
</dbReference>
<proteinExistence type="predicted"/>
<organism evidence="2 3">
    <name type="scientific">Lactuca saligna</name>
    <name type="common">Willowleaf lettuce</name>
    <dbReference type="NCBI Taxonomy" id="75948"/>
    <lineage>
        <taxon>Eukaryota</taxon>
        <taxon>Viridiplantae</taxon>
        <taxon>Streptophyta</taxon>
        <taxon>Embryophyta</taxon>
        <taxon>Tracheophyta</taxon>
        <taxon>Spermatophyta</taxon>
        <taxon>Magnoliopsida</taxon>
        <taxon>eudicotyledons</taxon>
        <taxon>Gunneridae</taxon>
        <taxon>Pentapetalae</taxon>
        <taxon>asterids</taxon>
        <taxon>campanulids</taxon>
        <taxon>Asterales</taxon>
        <taxon>Asteraceae</taxon>
        <taxon>Cichorioideae</taxon>
        <taxon>Cichorieae</taxon>
        <taxon>Lactucinae</taxon>
        <taxon>Lactuca</taxon>
    </lineage>
</organism>
<keyword evidence="3" id="KW-1185">Reference proteome</keyword>
<feature type="region of interest" description="Disordered" evidence="1">
    <location>
        <begin position="1"/>
        <end position="35"/>
    </location>
</feature>
<feature type="compositionally biased region" description="Polar residues" evidence="1">
    <location>
        <begin position="15"/>
        <end position="30"/>
    </location>
</feature>
<feature type="compositionally biased region" description="Basic and acidic residues" evidence="1">
    <location>
        <begin position="1"/>
        <end position="14"/>
    </location>
</feature>
<evidence type="ECO:0000313" key="3">
    <source>
        <dbReference type="Proteomes" id="UP001177003"/>
    </source>
</evidence>
<accession>A0AA36EPM5</accession>
<name>A0AA36EPM5_LACSI</name>
<protein>
    <submittedName>
        <fullName evidence="2">Uncharacterized protein</fullName>
    </submittedName>
</protein>
<reference evidence="2" key="1">
    <citation type="submission" date="2023-04" db="EMBL/GenBank/DDBJ databases">
        <authorList>
            <person name="Vijverberg K."/>
            <person name="Xiong W."/>
            <person name="Schranz E."/>
        </authorList>
    </citation>
    <scope>NUCLEOTIDE SEQUENCE</scope>
</reference>
<dbReference type="AlphaFoldDB" id="A0AA36EPM5"/>
<gene>
    <name evidence="2" type="ORF">LSALG_LOCUS41617</name>
</gene>
<dbReference type="Proteomes" id="UP001177003">
    <property type="component" value="Chromosome 9"/>
</dbReference>
<sequence>MKSANDEPVHHEDTTTTSHPEVSQSITTNPEVPLSVPKFTPTYNDFFQTPPQSPETTTTSITIAPCPPLIVLQPLRNDPLSTPLYTDSITTTTTSEPLVTVNTFNVGVGASGDGFYFEAFHYSTFRFQVDSDDDAPITQWYLKAINKKLDSLINSSTASPSDVYSQAVIKAMFDTLTKEHTESLGKANKAVEDSVASYQATIEKMEKLIFETQTFMTIFQNSFEKNTSKVNESIIHEFTLADLPCLNPYDYIVLLHFLLWEEKKYELIVEHIKRMLGSYIYEVAKLESDIATVMHQKAVVLPHSSESDVNKMQMGKIDKNN</sequence>
<evidence type="ECO:0000313" key="2">
    <source>
        <dbReference type="EMBL" id="CAI9303163.1"/>
    </source>
</evidence>